<keyword evidence="3 7" id="KW-1134">Transmembrane beta strand</keyword>
<sequence length="82" mass="9561">SYLYVGSYNNFMKEDQRANGVMKSYSTVDASLHWHVNKHLELYGGITNLTDEVYYEYVMPSSNQYVTPGRERTFFVGLRGTY</sequence>
<organism evidence="8 9">
    <name type="scientific">Sutterella massiliensis</name>
    <dbReference type="NCBI Taxonomy" id="1816689"/>
    <lineage>
        <taxon>Bacteria</taxon>
        <taxon>Pseudomonadati</taxon>
        <taxon>Pseudomonadota</taxon>
        <taxon>Betaproteobacteria</taxon>
        <taxon>Burkholderiales</taxon>
        <taxon>Sutterellaceae</taxon>
        <taxon>Sutterella</taxon>
    </lineage>
</organism>
<protein>
    <submittedName>
        <fullName evidence="8">TonB-dependent receptor</fullName>
    </submittedName>
</protein>
<gene>
    <name evidence="8" type="ORF">H6A60_11650</name>
</gene>
<keyword evidence="8" id="KW-0675">Receptor</keyword>
<evidence type="ECO:0000256" key="7">
    <source>
        <dbReference type="PROSITE-ProRule" id="PRU01360"/>
    </source>
</evidence>
<feature type="non-terminal residue" evidence="8">
    <location>
        <position position="1"/>
    </location>
</feature>
<dbReference type="InterPro" id="IPR039426">
    <property type="entry name" value="TonB-dep_rcpt-like"/>
</dbReference>
<dbReference type="Proteomes" id="UP000715095">
    <property type="component" value="Unassembled WGS sequence"/>
</dbReference>
<keyword evidence="5 7" id="KW-0472">Membrane</keyword>
<keyword evidence="9" id="KW-1185">Reference proteome</keyword>
<evidence type="ECO:0000256" key="4">
    <source>
        <dbReference type="ARBA" id="ARBA00022692"/>
    </source>
</evidence>
<accession>A0ABS2DV31</accession>
<dbReference type="InterPro" id="IPR036942">
    <property type="entry name" value="Beta-barrel_TonB_sf"/>
</dbReference>
<evidence type="ECO:0000313" key="8">
    <source>
        <dbReference type="EMBL" id="MBM6705118.1"/>
    </source>
</evidence>
<keyword evidence="6 7" id="KW-0998">Cell outer membrane</keyword>
<comment type="similarity">
    <text evidence="7">Belongs to the TonB-dependent receptor family.</text>
</comment>
<evidence type="ECO:0000313" key="9">
    <source>
        <dbReference type="Proteomes" id="UP000715095"/>
    </source>
</evidence>
<dbReference type="Gene3D" id="2.40.170.20">
    <property type="entry name" value="TonB-dependent receptor, beta-barrel domain"/>
    <property type="match status" value="1"/>
</dbReference>
<evidence type="ECO:0000256" key="6">
    <source>
        <dbReference type="ARBA" id="ARBA00023237"/>
    </source>
</evidence>
<evidence type="ECO:0000256" key="2">
    <source>
        <dbReference type="ARBA" id="ARBA00022448"/>
    </source>
</evidence>
<evidence type="ECO:0000256" key="3">
    <source>
        <dbReference type="ARBA" id="ARBA00022452"/>
    </source>
</evidence>
<evidence type="ECO:0000256" key="1">
    <source>
        <dbReference type="ARBA" id="ARBA00004571"/>
    </source>
</evidence>
<name>A0ABS2DV31_9BURK</name>
<dbReference type="EMBL" id="JACJJC010000127">
    <property type="protein sequence ID" value="MBM6705118.1"/>
    <property type="molecule type" value="Genomic_DNA"/>
</dbReference>
<keyword evidence="2 7" id="KW-0813">Transport</keyword>
<dbReference type="PROSITE" id="PS52016">
    <property type="entry name" value="TONB_DEPENDENT_REC_3"/>
    <property type="match status" value="1"/>
</dbReference>
<reference evidence="8 9" key="1">
    <citation type="journal article" date="2021" name="Sci. Rep.">
        <title>The distribution of antibiotic resistance genes in chicken gut microbiota commensals.</title>
        <authorList>
            <person name="Juricova H."/>
            <person name="Matiasovicova J."/>
            <person name="Kubasova T."/>
            <person name="Cejkova D."/>
            <person name="Rychlik I."/>
        </authorList>
    </citation>
    <scope>NUCLEOTIDE SEQUENCE [LARGE SCALE GENOMIC DNA]</scope>
    <source>
        <strain evidence="8 9">An829</strain>
    </source>
</reference>
<comment type="subcellular location">
    <subcellularLocation>
        <location evidence="1 7">Cell outer membrane</location>
        <topology evidence="1 7">Multi-pass membrane protein</topology>
    </subcellularLocation>
</comment>
<evidence type="ECO:0000256" key="5">
    <source>
        <dbReference type="ARBA" id="ARBA00023136"/>
    </source>
</evidence>
<dbReference type="SUPFAM" id="SSF56935">
    <property type="entry name" value="Porins"/>
    <property type="match status" value="1"/>
</dbReference>
<keyword evidence="4 7" id="KW-0812">Transmembrane</keyword>
<comment type="caution">
    <text evidence="8">The sequence shown here is derived from an EMBL/GenBank/DDBJ whole genome shotgun (WGS) entry which is preliminary data.</text>
</comment>
<proteinExistence type="inferred from homology"/>